<name>A0A521E5R9_9RHOB</name>
<dbReference type="InterPro" id="IPR007076">
    <property type="entry name" value="TfoX_N"/>
</dbReference>
<dbReference type="AlphaFoldDB" id="A0A521E5R9"/>
<feature type="domain" description="TfoX N-terminal" evidence="1">
    <location>
        <begin position="20"/>
        <end position="107"/>
    </location>
</feature>
<proteinExistence type="predicted"/>
<evidence type="ECO:0000259" key="1">
    <source>
        <dbReference type="Pfam" id="PF04993"/>
    </source>
</evidence>
<dbReference type="SUPFAM" id="SSF159894">
    <property type="entry name" value="YgaC/TfoX-N like"/>
    <property type="match status" value="1"/>
</dbReference>
<reference evidence="2 3" key="1">
    <citation type="submission" date="2017-05" db="EMBL/GenBank/DDBJ databases">
        <authorList>
            <person name="Varghese N."/>
            <person name="Submissions S."/>
        </authorList>
    </citation>
    <scope>NUCLEOTIDE SEQUENCE [LARGE SCALE GENOMIC DNA]</scope>
    <source>
        <strain evidence="2 3">DSM 28009</strain>
    </source>
</reference>
<sequence>MPNDEHLNQRMRLALEAHIGISEMRMMGGTCFFLNGNMLCGARRDKDGFGRFMFRVGKAKETEALSNPFANPIVHGKRKLSGFVVVDEADCDPAALGDWLSLCLAHAASLPPKS</sequence>
<gene>
    <name evidence="2" type="ORF">SAMN06265380_109130</name>
</gene>
<keyword evidence="3" id="KW-1185">Reference proteome</keyword>
<protein>
    <submittedName>
        <fullName evidence="2">TfoX N-terminal domain-containing protein</fullName>
    </submittedName>
</protein>
<organism evidence="2 3">
    <name type="scientific">Ruegeria faecimaris</name>
    <dbReference type="NCBI Taxonomy" id="686389"/>
    <lineage>
        <taxon>Bacteria</taxon>
        <taxon>Pseudomonadati</taxon>
        <taxon>Pseudomonadota</taxon>
        <taxon>Alphaproteobacteria</taxon>
        <taxon>Rhodobacterales</taxon>
        <taxon>Roseobacteraceae</taxon>
        <taxon>Ruegeria</taxon>
    </lineage>
</organism>
<dbReference type="Pfam" id="PF04993">
    <property type="entry name" value="TfoX_N"/>
    <property type="match status" value="1"/>
</dbReference>
<dbReference type="Proteomes" id="UP000319555">
    <property type="component" value="Unassembled WGS sequence"/>
</dbReference>
<dbReference type="EMBL" id="FXTE01000009">
    <property type="protein sequence ID" value="SMO79288.1"/>
    <property type="molecule type" value="Genomic_DNA"/>
</dbReference>
<dbReference type="RefSeq" id="WP_142638450.1">
    <property type="nucleotide sequence ID" value="NZ_CANMET010000003.1"/>
</dbReference>
<evidence type="ECO:0000313" key="2">
    <source>
        <dbReference type="EMBL" id="SMO79288.1"/>
    </source>
</evidence>
<dbReference type="OrthoDB" id="214902at2"/>
<accession>A0A521E5R9</accession>
<evidence type="ECO:0000313" key="3">
    <source>
        <dbReference type="Proteomes" id="UP000319555"/>
    </source>
</evidence>